<keyword evidence="2" id="KW-1185">Reference proteome</keyword>
<comment type="caution">
    <text evidence="1">The sequence shown here is derived from an EMBL/GenBank/DDBJ whole genome shotgun (WGS) entry which is preliminary data.</text>
</comment>
<proteinExistence type="predicted"/>
<name>A0ABN1H5T9_9ACTN</name>
<reference evidence="1 2" key="1">
    <citation type="journal article" date="2019" name="Int. J. Syst. Evol. Microbiol.">
        <title>The Global Catalogue of Microorganisms (GCM) 10K type strain sequencing project: providing services to taxonomists for standard genome sequencing and annotation.</title>
        <authorList>
            <consortium name="The Broad Institute Genomics Platform"/>
            <consortium name="The Broad Institute Genome Sequencing Center for Infectious Disease"/>
            <person name="Wu L."/>
            <person name="Ma J."/>
        </authorList>
    </citation>
    <scope>NUCLEOTIDE SEQUENCE [LARGE SCALE GENOMIC DNA]</scope>
    <source>
        <strain evidence="1 2">JCM 5067</strain>
    </source>
</reference>
<sequence>MALQVPQPPPESRSAAEAGVELLAGLGRVRTAATLLPATADELRLAHPLQMYVIGLGDLPGGLAGARPVAWRYLVQHDSGPVALAETVRDEAGGHVFSQLNYGPFVAGTAAALEAAGREPGDAEVRLLHLPAVHLIAVWRHSPGADTLVPAAPAPPGVEADRAYPAAELFALLTRNAPQDVLPPEAEDDRGGG</sequence>
<evidence type="ECO:0000313" key="2">
    <source>
        <dbReference type="Proteomes" id="UP001500668"/>
    </source>
</evidence>
<accession>A0ABN1H5T9</accession>
<evidence type="ECO:0000313" key="1">
    <source>
        <dbReference type="EMBL" id="GAA0629428.1"/>
    </source>
</evidence>
<dbReference type="EMBL" id="BAAACA010000066">
    <property type="protein sequence ID" value="GAA0629428.1"/>
    <property type="molecule type" value="Genomic_DNA"/>
</dbReference>
<dbReference type="RefSeq" id="WP_344081828.1">
    <property type="nucleotide sequence ID" value="NZ_BAAACA010000066.1"/>
</dbReference>
<organism evidence="1 2">
    <name type="scientific">Streptomyces crystallinus</name>
    <dbReference type="NCBI Taxonomy" id="68191"/>
    <lineage>
        <taxon>Bacteria</taxon>
        <taxon>Bacillati</taxon>
        <taxon>Actinomycetota</taxon>
        <taxon>Actinomycetes</taxon>
        <taxon>Kitasatosporales</taxon>
        <taxon>Streptomycetaceae</taxon>
        <taxon>Streptomyces</taxon>
    </lineage>
</organism>
<gene>
    <name evidence="1" type="ORF">GCM10010394_71020</name>
</gene>
<dbReference type="Proteomes" id="UP001500668">
    <property type="component" value="Unassembled WGS sequence"/>
</dbReference>
<protein>
    <submittedName>
        <fullName evidence="1">Uncharacterized protein</fullName>
    </submittedName>
</protein>